<dbReference type="InterPro" id="IPR011761">
    <property type="entry name" value="ATP-grasp"/>
</dbReference>
<dbReference type="Gene3D" id="2.40.50.100">
    <property type="match status" value="1"/>
</dbReference>
<dbReference type="InterPro" id="IPR005481">
    <property type="entry name" value="BC-like_N"/>
</dbReference>
<keyword evidence="12" id="KW-1185">Reference proteome</keyword>
<proteinExistence type="predicted"/>
<dbReference type="Gene3D" id="3.30.470.20">
    <property type="entry name" value="ATP-grasp fold, B domain"/>
    <property type="match status" value="1"/>
</dbReference>
<dbReference type="InterPro" id="IPR011764">
    <property type="entry name" value="Biotin_carboxylation_dom"/>
</dbReference>
<dbReference type="CDD" id="cd06850">
    <property type="entry name" value="biotinyl_domain"/>
    <property type="match status" value="1"/>
</dbReference>
<keyword evidence="6" id="KW-0092">Biotin</keyword>
<dbReference type="Proteomes" id="UP001223547">
    <property type="component" value="Unassembled WGS sequence"/>
</dbReference>
<dbReference type="Pfam" id="PF00364">
    <property type="entry name" value="Biotin_lipoyl"/>
    <property type="match status" value="1"/>
</dbReference>
<dbReference type="PROSITE" id="PS00866">
    <property type="entry name" value="CPSASE_1"/>
    <property type="match status" value="1"/>
</dbReference>
<dbReference type="InterPro" id="IPR014084">
    <property type="entry name" value="Urea_COase"/>
</dbReference>
<reference evidence="11 12" key="1">
    <citation type="submission" date="2023-05" db="EMBL/GenBank/DDBJ databases">
        <title>Marinobacter albus sp. nov., a marine bacterium isolated from sand in a coastal intertidal zone of huludao.</title>
        <authorList>
            <person name="Deng T."/>
        </authorList>
    </citation>
    <scope>NUCLEOTIDE SEQUENCE [LARGE SCALE GENOMIC DNA]</scope>
    <source>
        <strain evidence="11 12">M216</strain>
    </source>
</reference>
<dbReference type="SUPFAM" id="SSF160467">
    <property type="entry name" value="PH0987 N-terminal domain-like"/>
    <property type="match status" value="1"/>
</dbReference>
<dbReference type="Pfam" id="PF02682">
    <property type="entry name" value="CT_C_D"/>
    <property type="match status" value="1"/>
</dbReference>
<dbReference type="Gene3D" id="2.40.100.10">
    <property type="entry name" value="Cyclophilin-like"/>
    <property type="match status" value="2"/>
</dbReference>
<dbReference type="InterPro" id="IPR050856">
    <property type="entry name" value="Biotin_carboxylase_complex"/>
</dbReference>
<dbReference type="SUPFAM" id="SSF51246">
    <property type="entry name" value="Rudiment single hybrid motif"/>
    <property type="match status" value="1"/>
</dbReference>
<name>A0ABT7H926_9GAMM</name>
<dbReference type="InterPro" id="IPR003778">
    <property type="entry name" value="CT_A_B"/>
</dbReference>
<dbReference type="PROSITE" id="PS50979">
    <property type="entry name" value="BC"/>
    <property type="match status" value="1"/>
</dbReference>
<evidence type="ECO:0000256" key="3">
    <source>
        <dbReference type="ARBA" id="ARBA00022741"/>
    </source>
</evidence>
<dbReference type="SMART" id="SM00878">
    <property type="entry name" value="Biotin_carb_C"/>
    <property type="match status" value="1"/>
</dbReference>
<dbReference type="SMART" id="SM00796">
    <property type="entry name" value="AHS1"/>
    <property type="match status" value="1"/>
</dbReference>
<dbReference type="SUPFAM" id="SSF52440">
    <property type="entry name" value="PreATP-grasp domain"/>
    <property type="match status" value="1"/>
</dbReference>
<comment type="caution">
    <text evidence="11">The sequence shown here is derived from an EMBL/GenBank/DDBJ whole genome shotgun (WGS) entry which is preliminary data.</text>
</comment>
<dbReference type="NCBIfam" id="TIGR02712">
    <property type="entry name" value="urea_carbox"/>
    <property type="match status" value="1"/>
</dbReference>
<keyword evidence="4" id="KW-0378">Hydrolase</keyword>
<dbReference type="InterPro" id="IPR029000">
    <property type="entry name" value="Cyclophilin-like_dom_sf"/>
</dbReference>
<dbReference type="InterPro" id="IPR005479">
    <property type="entry name" value="CPAse_ATP-bd"/>
</dbReference>
<dbReference type="Pfam" id="PF02786">
    <property type="entry name" value="CPSase_L_D2"/>
    <property type="match status" value="1"/>
</dbReference>
<comment type="cofactor">
    <cofactor evidence="1">
        <name>biotin</name>
        <dbReference type="ChEBI" id="CHEBI:57586"/>
    </cofactor>
</comment>
<dbReference type="PROSITE" id="PS50968">
    <property type="entry name" value="BIOTINYL_LIPOYL"/>
    <property type="match status" value="1"/>
</dbReference>
<feature type="domain" description="Biotin carboxylation" evidence="10">
    <location>
        <begin position="6"/>
        <end position="453"/>
    </location>
</feature>
<evidence type="ECO:0000256" key="4">
    <source>
        <dbReference type="ARBA" id="ARBA00022801"/>
    </source>
</evidence>
<dbReference type="InterPro" id="IPR003833">
    <property type="entry name" value="CT_C_D"/>
</dbReference>
<dbReference type="InterPro" id="IPR011053">
    <property type="entry name" value="Single_hybrid_motif"/>
</dbReference>
<dbReference type="PANTHER" id="PTHR18866">
    <property type="entry name" value="CARBOXYLASE:PYRUVATE/ACETYL-COA/PROPIONYL-COA CARBOXYLASE"/>
    <property type="match status" value="1"/>
</dbReference>
<feature type="domain" description="ATP-grasp" evidence="9">
    <location>
        <begin position="125"/>
        <end position="322"/>
    </location>
</feature>
<evidence type="ECO:0000256" key="5">
    <source>
        <dbReference type="ARBA" id="ARBA00022840"/>
    </source>
</evidence>
<dbReference type="Pfam" id="PF02785">
    <property type="entry name" value="Biotin_carb_C"/>
    <property type="match status" value="1"/>
</dbReference>
<evidence type="ECO:0000259" key="8">
    <source>
        <dbReference type="PROSITE" id="PS50968"/>
    </source>
</evidence>
<keyword evidence="5 7" id="KW-0067">ATP-binding</keyword>
<dbReference type="PROSITE" id="PS50975">
    <property type="entry name" value="ATP_GRASP"/>
    <property type="match status" value="1"/>
</dbReference>
<organism evidence="11 12">
    <name type="scientific">Marinobacter albus</name>
    <dbReference type="NCBI Taxonomy" id="3030833"/>
    <lineage>
        <taxon>Bacteria</taxon>
        <taxon>Pseudomonadati</taxon>
        <taxon>Pseudomonadota</taxon>
        <taxon>Gammaproteobacteria</taxon>
        <taxon>Pseudomonadales</taxon>
        <taxon>Marinobacteraceae</taxon>
        <taxon>Marinobacter</taxon>
    </lineage>
</organism>
<dbReference type="SMART" id="SM00797">
    <property type="entry name" value="AHS2"/>
    <property type="match status" value="1"/>
</dbReference>
<dbReference type="Pfam" id="PF00289">
    <property type="entry name" value="Biotin_carb_N"/>
    <property type="match status" value="1"/>
</dbReference>
<dbReference type="SUPFAM" id="SSF56059">
    <property type="entry name" value="Glutathione synthetase ATP-binding domain-like"/>
    <property type="match status" value="1"/>
</dbReference>
<evidence type="ECO:0000256" key="2">
    <source>
        <dbReference type="ARBA" id="ARBA00022598"/>
    </source>
</evidence>
<dbReference type="SUPFAM" id="SSF50891">
    <property type="entry name" value="Cyclophilin-like"/>
    <property type="match status" value="2"/>
</dbReference>
<evidence type="ECO:0000256" key="7">
    <source>
        <dbReference type="PROSITE-ProRule" id="PRU00409"/>
    </source>
</evidence>
<accession>A0ABT7H926</accession>
<dbReference type="PANTHER" id="PTHR18866:SF128">
    <property type="entry name" value="UREA AMIDOLYASE"/>
    <property type="match status" value="1"/>
</dbReference>
<dbReference type="InterPro" id="IPR016185">
    <property type="entry name" value="PreATP-grasp_dom_sf"/>
</dbReference>
<dbReference type="InterPro" id="IPR011054">
    <property type="entry name" value="Rudment_hybrid_motif"/>
</dbReference>
<dbReference type="InterPro" id="IPR005482">
    <property type="entry name" value="Biotin_COase_C"/>
</dbReference>
<dbReference type="EMBL" id="JASSQD010000001">
    <property type="protein sequence ID" value="MDK9556519.1"/>
    <property type="molecule type" value="Genomic_DNA"/>
</dbReference>
<evidence type="ECO:0000256" key="1">
    <source>
        <dbReference type="ARBA" id="ARBA00001953"/>
    </source>
</evidence>
<evidence type="ECO:0000313" key="12">
    <source>
        <dbReference type="Proteomes" id="UP001223547"/>
    </source>
</evidence>
<keyword evidence="2 11" id="KW-0436">Ligase</keyword>
<dbReference type="InterPro" id="IPR000089">
    <property type="entry name" value="Biotin_lipoyl"/>
</dbReference>
<dbReference type="RefSeq" id="WP_285367139.1">
    <property type="nucleotide sequence ID" value="NZ_JASSQD010000001.1"/>
</dbReference>
<dbReference type="EC" id="6.3.4.6" evidence="11"/>
<protein>
    <submittedName>
        <fullName evidence="11">Urea carboxylase</fullName>
        <ecNumber evidence="11">6.3.4.6</ecNumber>
    </submittedName>
</protein>
<evidence type="ECO:0000259" key="9">
    <source>
        <dbReference type="PROSITE" id="PS50975"/>
    </source>
</evidence>
<sequence length="1211" mass="134023">MELNRQVDKVLIANRGAIACRIIRTLREMGMTSVAVYAEADADSLHVRQADEAWPLGEGSAVATYLDQDKLFEVLAASGAGAIHPGYGFLSENAEFARRCEAGGVVFLGPTPEQMEQFGLKHTARALAEAACVPLLPGTDLLSNLDDALAAAEQIGYPVMLKSTAGGGGIGMSRCYGAEDLRNSFESVQRLSQNNFSNSGVFLEKFVEHARHIEVQLFGDGEGRVVALGERDCSAQRRNQKVIEEAPAPGLTDTVRERMHTTARQLGERIAYRSAGTVEFIYDPDTAEFYFLEVNTRLQVEHGVTEQVYGVDIVRWMVQLGMGTLPDLSKLASKLTPDGHAIQVRLYAEAPNKDFQPSAGLLTNVRWPEDDSLRIDHWIQPGTEVSPLFDPMLAKVIVHDRDRETARQHLISALDDSQLYGIETNLNYVRQVLDDPRFIEGRLFTRTLNEFDYRPTTVDVVNGGTLTTVQDYPGRIGYWEVGVPPSGPFDSYSFRLGNRLLGNDEGVPGLEITLKGPTLVFNRPTQIVLTGAELGASLDDEPVGFWQVVDVPAGATLKLGATTADGARAYVLFRGGLTCPEYLTSCSTFTLGQFGGHCGRALRAGDVLTLPDAEPVAAATLPTHLKPAIGKTWQLHVTYGPHGAPDYFTERDIDTFFDSDWEIHYNSSRTGVRLIGPKPEWARSDGGEAGMHPSNIHDNAYAVGTVDFTGDMPVILGPDGPSLGGFVCPVTVISADLWKLGQLKAGDKVRFVPVSQDQAVDLRRAQDESVAGLSADTAVALDITPTRPETPVLAALNTDQHETGVVYRAAGDNYVLVEYGPMELDIRLRFRAHALMLWLRDRNHPAILELTPGIRSLQVHYDSRKLDQHTLLDLLIGAEKELEQQPEWDVPARIVHLPLSWDDEACHTAIAKYMQSVRKDAPWCPSNLEFIRRINGLESIEQVKKTLFEASYLVMGLGDVYLGAPVATPLDPRHRLVTTKYNPARTWTAENSVGIGGAYLCIYGMEGPGGYQFVGRTLQMWNRYRTTEFFEEGKPWLLRFFDQVRFYEVSAAELQRIRRDFPNGDYPIRVEETRFNLRDYEQFLADNHDDVRDFTSRRQQAFDEELQRWIRSGQINFSSEAPLEDTGEDDIANLPKGQHAVESHVAGNLWECLVQAGDTIEAQRPVAIIESMKMEIELLSPVSGRVVDVRREAGQAVSPGTPVVIVEEASE</sequence>
<dbReference type="Pfam" id="PF02626">
    <property type="entry name" value="CT_A_B"/>
    <property type="match status" value="1"/>
</dbReference>
<gene>
    <name evidence="11" type="primary">uca</name>
    <name evidence="11" type="ORF">QQF73_02690</name>
</gene>
<keyword evidence="3 7" id="KW-0547">Nucleotide-binding</keyword>
<evidence type="ECO:0000256" key="6">
    <source>
        <dbReference type="ARBA" id="ARBA00023267"/>
    </source>
</evidence>
<evidence type="ECO:0000313" key="11">
    <source>
        <dbReference type="EMBL" id="MDK9556519.1"/>
    </source>
</evidence>
<dbReference type="GO" id="GO:0004847">
    <property type="term" value="F:urea carboxylase activity"/>
    <property type="evidence" value="ECO:0007669"/>
    <property type="project" value="UniProtKB-EC"/>
</dbReference>
<dbReference type="NCBIfam" id="TIGR00724">
    <property type="entry name" value="urea_amlyse_rel"/>
    <property type="match status" value="1"/>
</dbReference>
<dbReference type="Gene3D" id="3.30.1360.40">
    <property type="match status" value="1"/>
</dbReference>
<feature type="domain" description="Lipoyl-binding" evidence="8">
    <location>
        <begin position="1129"/>
        <end position="1207"/>
    </location>
</feature>
<dbReference type="PROSITE" id="PS00867">
    <property type="entry name" value="CPSASE_2"/>
    <property type="match status" value="1"/>
</dbReference>
<evidence type="ECO:0000259" key="10">
    <source>
        <dbReference type="PROSITE" id="PS50979"/>
    </source>
</evidence>
<dbReference type="SUPFAM" id="SSF51230">
    <property type="entry name" value="Single hybrid motif"/>
    <property type="match status" value="1"/>
</dbReference>